<dbReference type="GO" id="GO:0032259">
    <property type="term" value="P:methylation"/>
    <property type="evidence" value="ECO:0007669"/>
    <property type="project" value="UniProtKB-KW"/>
</dbReference>
<dbReference type="EMBL" id="FMXB01000018">
    <property type="protein sequence ID" value="SDA65619.1"/>
    <property type="molecule type" value="Genomic_DNA"/>
</dbReference>
<dbReference type="Pfam" id="PF04191">
    <property type="entry name" value="PEMT"/>
    <property type="match status" value="1"/>
</dbReference>
<feature type="transmembrane region" description="Helical" evidence="5">
    <location>
        <begin position="101"/>
        <end position="123"/>
    </location>
</feature>
<keyword evidence="4 5" id="KW-0472">Membrane</keyword>
<reference evidence="6 7" key="1">
    <citation type="submission" date="2016-10" db="EMBL/GenBank/DDBJ databases">
        <authorList>
            <person name="Varghese N."/>
            <person name="Submissions S."/>
        </authorList>
    </citation>
    <scope>NUCLEOTIDE SEQUENCE [LARGE SCALE GENOMIC DNA]</scope>
    <source>
        <strain evidence="6 7">DSM 16643</strain>
    </source>
</reference>
<dbReference type="AlphaFoldDB" id="A0A1G5X5D5"/>
<dbReference type="PANTHER" id="PTHR43847:SF1">
    <property type="entry name" value="BLL3993 PROTEIN"/>
    <property type="match status" value="1"/>
</dbReference>
<dbReference type="Gene3D" id="1.20.120.1630">
    <property type="match status" value="1"/>
</dbReference>
<evidence type="ECO:0000256" key="3">
    <source>
        <dbReference type="ARBA" id="ARBA00022989"/>
    </source>
</evidence>
<dbReference type="OrthoDB" id="148346at2157"/>
<feature type="transmembrane region" description="Helical" evidence="5">
    <location>
        <begin position="163"/>
        <end position="191"/>
    </location>
</feature>
<dbReference type="InterPro" id="IPR052527">
    <property type="entry name" value="Metal_cation-efflux_comp"/>
</dbReference>
<gene>
    <name evidence="6" type="ORF">SAMN02910315_01963</name>
</gene>
<sequence length="223" mass="25779">MDAKLFSQALTKFLFGLIIIALLLFIPAGTLNYPNAWLFLALLFIPMFVAGIVMYIKSPELLERRLNAKEEENEQKTVLLASAVMFALAFIIAGLNFRFGWFKLSSIVVVIASVIFLVSYAMYAEVLRENMYLSRTVEVSENQNVVDSGLYGVVRHPMYTSTIFLFLSMPLVLDSFFSFIIMLIYPIIIIFRIKNEEKLLERELDGYSEYKKKVRYRIIPFIF</sequence>
<dbReference type="RefSeq" id="WP_149732464.1">
    <property type="nucleotide sequence ID" value="NZ_FMXB01000018.1"/>
</dbReference>
<evidence type="ECO:0000256" key="4">
    <source>
        <dbReference type="ARBA" id="ARBA00023136"/>
    </source>
</evidence>
<evidence type="ECO:0000256" key="1">
    <source>
        <dbReference type="ARBA" id="ARBA00004127"/>
    </source>
</evidence>
<organism evidence="6 7">
    <name type="scientific">Methanobrevibacter millerae</name>
    <dbReference type="NCBI Taxonomy" id="230361"/>
    <lineage>
        <taxon>Archaea</taxon>
        <taxon>Methanobacteriati</taxon>
        <taxon>Methanobacteriota</taxon>
        <taxon>Methanomada group</taxon>
        <taxon>Methanobacteria</taxon>
        <taxon>Methanobacteriales</taxon>
        <taxon>Methanobacteriaceae</taxon>
        <taxon>Methanobrevibacter</taxon>
    </lineage>
</organism>
<name>A0A1G5X5D5_9EURY</name>
<accession>A0A1G5X5D5</accession>
<keyword evidence="3 5" id="KW-1133">Transmembrane helix</keyword>
<evidence type="ECO:0000313" key="7">
    <source>
        <dbReference type="Proteomes" id="UP000323439"/>
    </source>
</evidence>
<keyword evidence="6" id="KW-0489">Methyltransferase</keyword>
<keyword evidence="7" id="KW-1185">Reference proteome</keyword>
<dbReference type="Proteomes" id="UP000323439">
    <property type="component" value="Unassembled WGS sequence"/>
</dbReference>
<feature type="transmembrane region" description="Helical" evidence="5">
    <location>
        <begin position="12"/>
        <end position="30"/>
    </location>
</feature>
<feature type="transmembrane region" description="Helical" evidence="5">
    <location>
        <begin position="77"/>
        <end position="95"/>
    </location>
</feature>
<keyword evidence="2 5" id="KW-0812">Transmembrane</keyword>
<protein>
    <submittedName>
        <fullName evidence="6">Protein-S-isoprenylcysteine O-methyltransferase Ste14</fullName>
    </submittedName>
</protein>
<keyword evidence="6" id="KW-0808">Transferase</keyword>
<evidence type="ECO:0000256" key="2">
    <source>
        <dbReference type="ARBA" id="ARBA00022692"/>
    </source>
</evidence>
<proteinExistence type="predicted"/>
<evidence type="ECO:0000313" key="6">
    <source>
        <dbReference type="EMBL" id="SDA65619.1"/>
    </source>
</evidence>
<dbReference type="PANTHER" id="PTHR43847">
    <property type="entry name" value="BLL3993 PROTEIN"/>
    <property type="match status" value="1"/>
</dbReference>
<dbReference type="GO" id="GO:0008168">
    <property type="term" value="F:methyltransferase activity"/>
    <property type="evidence" value="ECO:0007669"/>
    <property type="project" value="UniProtKB-KW"/>
</dbReference>
<comment type="subcellular location">
    <subcellularLocation>
        <location evidence="1">Endomembrane system</location>
        <topology evidence="1">Multi-pass membrane protein</topology>
    </subcellularLocation>
</comment>
<dbReference type="GO" id="GO:0012505">
    <property type="term" value="C:endomembrane system"/>
    <property type="evidence" value="ECO:0007669"/>
    <property type="project" value="UniProtKB-SubCell"/>
</dbReference>
<feature type="transmembrane region" description="Helical" evidence="5">
    <location>
        <begin position="36"/>
        <end position="56"/>
    </location>
</feature>
<dbReference type="InterPro" id="IPR007318">
    <property type="entry name" value="Phopholipid_MeTrfase"/>
</dbReference>
<evidence type="ECO:0000256" key="5">
    <source>
        <dbReference type="SAM" id="Phobius"/>
    </source>
</evidence>